<organism evidence="1 2">
    <name type="scientific">Nitzschia inconspicua</name>
    <dbReference type="NCBI Taxonomy" id="303405"/>
    <lineage>
        <taxon>Eukaryota</taxon>
        <taxon>Sar</taxon>
        <taxon>Stramenopiles</taxon>
        <taxon>Ochrophyta</taxon>
        <taxon>Bacillariophyta</taxon>
        <taxon>Bacillariophyceae</taxon>
        <taxon>Bacillariophycidae</taxon>
        <taxon>Bacillariales</taxon>
        <taxon>Bacillariaceae</taxon>
        <taxon>Nitzschia</taxon>
    </lineage>
</organism>
<dbReference type="Proteomes" id="UP000693970">
    <property type="component" value="Unassembled WGS sequence"/>
</dbReference>
<comment type="caution">
    <text evidence="1">The sequence shown here is derived from an EMBL/GenBank/DDBJ whole genome shotgun (WGS) entry which is preliminary data.</text>
</comment>
<sequence>MRQRRQTSHSLMLIGNPGSLAFHRDMLLDIPMQTDIAALARNRQGVINKKLLQEMHNAFCMILPLMKKSLRRHILAGMARAGYDVANGDYTNKIHLPTSRLPTIGYGVDDQLQAFLDKCFTVDVPHFDKGGKLRPVLLNCLATLLQHYKAVLIDCSHDNAIIQHLNKDALHSCLNDPRSPRLAPIKVLQKCCEMINTDLEGRTSQSQCVTPTLESLSGALNNTMAMMSNLN</sequence>
<protein>
    <submittedName>
        <fullName evidence="1">Uncharacterized protein</fullName>
    </submittedName>
</protein>
<evidence type="ECO:0000313" key="2">
    <source>
        <dbReference type="Proteomes" id="UP000693970"/>
    </source>
</evidence>
<reference evidence="1" key="2">
    <citation type="submission" date="2021-04" db="EMBL/GenBank/DDBJ databases">
        <authorList>
            <person name="Podell S."/>
        </authorList>
    </citation>
    <scope>NUCLEOTIDE SEQUENCE</scope>
    <source>
        <strain evidence="1">Hildebrandi</strain>
    </source>
</reference>
<name>A0A9K3PJW0_9STRA</name>
<proteinExistence type="predicted"/>
<evidence type="ECO:0000313" key="1">
    <source>
        <dbReference type="EMBL" id="KAG7350442.1"/>
    </source>
</evidence>
<gene>
    <name evidence="1" type="ORF">IV203_009802</name>
</gene>
<reference evidence="1" key="1">
    <citation type="journal article" date="2021" name="Sci. Rep.">
        <title>Diploid genomic architecture of Nitzschia inconspicua, an elite biomass production diatom.</title>
        <authorList>
            <person name="Oliver A."/>
            <person name="Podell S."/>
            <person name="Pinowska A."/>
            <person name="Traller J.C."/>
            <person name="Smith S.R."/>
            <person name="McClure R."/>
            <person name="Beliaev A."/>
            <person name="Bohutskyi P."/>
            <person name="Hill E.A."/>
            <person name="Rabines A."/>
            <person name="Zheng H."/>
            <person name="Allen L.Z."/>
            <person name="Kuo A."/>
            <person name="Grigoriev I.V."/>
            <person name="Allen A.E."/>
            <person name="Hazlebeck D."/>
            <person name="Allen E.E."/>
        </authorList>
    </citation>
    <scope>NUCLEOTIDE SEQUENCE</scope>
    <source>
        <strain evidence="1">Hildebrandi</strain>
    </source>
</reference>
<dbReference type="EMBL" id="JAGRRH010000018">
    <property type="protein sequence ID" value="KAG7350442.1"/>
    <property type="molecule type" value="Genomic_DNA"/>
</dbReference>
<keyword evidence="2" id="KW-1185">Reference proteome</keyword>
<accession>A0A9K3PJW0</accession>
<dbReference type="AlphaFoldDB" id="A0A9K3PJW0"/>